<organism evidence="8 9">
    <name type="scientific">Kordiimonas sediminis</name>
    <dbReference type="NCBI Taxonomy" id="1735581"/>
    <lineage>
        <taxon>Bacteria</taxon>
        <taxon>Pseudomonadati</taxon>
        <taxon>Pseudomonadota</taxon>
        <taxon>Alphaproteobacteria</taxon>
        <taxon>Kordiimonadales</taxon>
        <taxon>Kordiimonadaceae</taxon>
        <taxon>Kordiimonas</taxon>
    </lineage>
</organism>
<name>A0A919ARL8_9PROT</name>
<dbReference type="Pfam" id="PF00293">
    <property type="entry name" value="NUDIX"/>
    <property type="match status" value="1"/>
</dbReference>
<evidence type="ECO:0000256" key="5">
    <source>
        <dbReference type="ARBA" id="ARBA00022842"/>
    </source>
</evidence>
<dbReference type="GO" id="GO:0010945">
    <property type="term" value="F:coenzyme A diphosphatase activity"/>
    <property type="evidence" value="ECO:0007669"/>
    <property type="project" value="InterPro"/>
</dbReference>
<accession>A0A919ARL8</accession>
<gene>
    <name evidence="8" type="ORF">GCM10017044_17920</name>
</gene>
<dbReference type="NCBIfam" id="NF007980">
    <property type="entry name" value="PRK10707.1"/>
    <property type="match status" value="1"/>
</dbReference>
<comment type="cofactor">
    <cofactor evidence="2">
        <name>Mg(2+)</name>
        <dbReference type="ChEBI" id="CHEBI:18420"/>
    </cofactor>
</comment>
<evidence type="ECO:0000256" key="4">
    <source>
        <dbReference type="ARBA" id="ARBA00022801"/>
    </source>
</evidence>
<evidence type="ECO:0000256" key="1">
    <source>
        <dbReference type="ARBA" id="ARBA00001936"/>
    </source>
</evidence>
<dbReference type="RefSeq" id="WP_229819291.1">
    <property type="nucleotide sequence ID" value="NZ_BNCI01000002.1"/>
</dbReference>
<dbReference type="GO" id="GO:0046872">
    <property type="term" value="F:metal ion binding"/>
    <property type="evidence" value="ECO:0007669"/>
    <property type="project" value="UniProtKB-KW"/>
</dbReference>
<keyword evidence="9" id="KW-1185">Reference proteome</keyword>
<keyword evidence="3" id="KW-0479">Metal-binding</keyword>
<dbReference type="EMBL" id="BNCI01000002">
    <property type="protein sequence ID" value="GHF23767.1"/>
    <property type="molecule type" value="Genomic_DNA"/>
</dbReference>
<sequence length="204" mass="23040">MRNWVDRALSIENPAARGMRSDADLEVINGVPEQYMPETVREAAVLIPIVERKEPTILLTKRTEHLRKHAGQVSFPGGAADETDRDPVHTALREAEEEIGLDPSIVDIRGNLDQYRTGTGFVITPIVSIVQPDFTLTLEPNEVEAAFEVPLDFILDRTNHQLQTMFWRGRDRTYYTMPYGGFNIWGATAAMLVNLCDVMEEAKR</sequence>
<dbReference type="PANTHER" id="PTHR12992">
    <property type="entry name" value="NUDIX HYDROLASE"/>
    <property type="match status" value="1"/>
</dbReference>
<keyword evidence="6" id="KW-0464">Manganese</keyword>
<dbReference type="InterPro" id="IPR000086">
    <property type="entry name" value="NUDIX_hydrolase_dom"/>
</dbReference>
<dbReference type="Proteomes" id="UP000630923">
    <property type="component" value="Unassembled WGS sequence"/>
</dbReference>
<evidence type="ECO:0000259" key="7">
    <source>
        <dbReference type="PROSITE" id="PS51462"/>
    </source>
</evidence>
<dbReference type="InterPro" id="IPR045121">
    <property type="entry name" value="CoAse"/>
</dbReference>
<dbReference type="AlphaFoldDB" id="A0A919ARL8"/>
<evidence type="ECO:0000256" key="3">
    <source>
        <dbReference type="ARBA" id="ARBA00022723"/>
    </source>
</evidence>
<dbReference type="PANTHER" id="PTHR12992:SF11">
    <property type="entry name" value="MITOCHONDRIAL COENZYME A DIPHOSPHATASE NUDT8"/>
    <property type="match status" value="1"/>
</dbReference>
<dbReference type="InterPro" id="IPR015797">
    <property type="entry name" value="NUDIX_hydrolase-like_dom_sf"/>
</dbReference>
<reference evidence="8" key="2">
    <citation type="submission" date="2020-09" db="EMBL/GenBank/DDBJ databases">
        <authorList>
            <person name="Sun Q."/>
            <person name="Kim S."/>
        </authorList>
    </citation>
    <scope>NUCLEOTIDE SEQUENCE</scope>
    <source>
        <strain evidence="8">KCTC 42590</strain>
    </source>
</reference>
<dbReference type="CDD" id="cd03426">
    <property type="entry name" value="NUDIX_CoAse_Nudt7"/>
    <property type="match status" value="1"/>
</dbReference>
<protein>
    <submittedName>
        <fullName evidence="8">Coenzyme A pyrophosphatase</fullName>
    </submittedName>
</protein>
<dbReference type="SUPFAM" id="SSF55811">
    <property type="entry name" value="Nudix"/>
    <property type="match status" value="1"/>
</dbReference>
<evidence type="ECO:0000256" key="2">
    <source>
        <dbReference type="ARBA" id="ARBA00001946"/>
    </source>
</evidence>
<dbReference type="PROSITE" id="PS51462">
    <property type="entry name" value="NUDIX"/>
    <property type="match status" value="1"/>
</dbReference>
<feature type="domain" description="Nudix hydrolase" evidence="7">
    <location>
        <begin position="40"/>
        <end position="171"/>
    </location>
</feature>
<comment type="caution">
    <text evidence="8">The sequence shown here is derived from an EMBL/GenBank/DDBJ whole genome shotgun (WGS) entry which is preliminary data.</text>
</comment>
<dbReference type="Gene3D" id="3.90.79.10">
    <property type="entry name" value="Nucleoside Triphosphate Pyrophosphohydrolase"/>
    <property type="match status" value="1"/>
</dbReference>
<proteinExistence type="predicted"/>
<comment type="cofactor">
    <cofactor evidence="1">
        <name>Mn(2+)</name>
        <dbReference type="ChEBI" id="CHEBI:29035"/>
    </cofactor>
</comment>
<evidence type="ECO:0000256" key="6">
    <source>
        <dbReference type="ARBA" id="ARBA00023211"/>
    </source>
</evidence>
<reference evidence="8" key="1">
    <citation type="journal article" date="2014" name="Int. J. Syst. Evol. Microbiol.">
        <title>Complete genome sequence of Corynebacterium casei LMG S-19264T (=DSM 44701T), isolated from a smear-ripened cheese.</title>
        <authorList>
            <consortium name="US DOE Joint Genome Institute (JGI-PGF)"/>
            <person name="Walter F."/>
            <person name="Albersmeier A."/>
            <person name="Kalinowski J."/>
            <person name="Ruckert C."/>
        </authorList>
    </citation>
    <scope>NUCLEOTIDE SEQUENCE</scope>
    <source>
        <strain evidence="8">KCTC 42590</strain>
    </source>
</reference>
<keyword evidence="5" id="KW-0460">Magnesium</keyword>
<keyword evidence="4" id="KW-0378">Hydrolase</keyword>
<evidence type="ECO:0000313" key="9">
    <source>
        <dbReference type="Proteomes" id="UP000630923"/>
    </source>
</evidence>
<evidence type="ECO:0000313" key="8">
    <source>
        <dbReference type="EMBL" id="GHF23767.1"/>
    </source>
</evidence>